<dbReference type="InterPro" id="IPR013655">
    <property type="entry name" value="PAS_fold_3"/>
</dbReference>
<dbReference type="PROSITE" id="PS50109">
    <property type="entry name" value="HIS_KIN"/>
    <property type="match status" value="1"/>
</dbReference>
<evidence type="ECO:0000259" key="7">
    <source>
        <dbReference type="PROSITE" id="PS50109"/>
    </source>
</evidence>
<dbReference type="InterPro" id="IPR036890">
    <property type="entry name" value="HATPase_C_sf"/>
</dbReference>
<dbReference type="PRINTS" id="PR00344">
    <property type="entry name" value="BCTRLSENSOR"/>
</dbReference>
<keyword evidence="4" id="KW-0808">Transferase</keyword>
<comment type="catalytic activity">
    <reaction evidence="1">
        <text>ATP + protein L-histidine = ADP + protein N-phospho-L-histidine.</text>
        <dbReference type="EC" id="2.7.13.3"/>
    </reaction>
</comment>
<dbReference type="InterPro" id="IPR007891">
    <property type="entry name" value="CHASE3"/>
</dbReference>
<dbReference type="CDD" id="cd00130">
    <property type="entry name" value="PAS"/>
    <property type="match status" value="2"/>
</dbReference>
<dbReference type="InterPro" id="IPR005467">
    <property type="entry name" value="His_kinase_dom"/>
</dbReference>
<keyword evidence="6" id="KW-0472">Membrane</keyword>
<dbReference type="SUPFAM" id="SSF55785">
    <property type="entry name" value="PYP-like sensor domain (PAS domain)"/>
    <property type="match status" value="2"/>
</dbReference>
<feature type="domain" description="PAC" evidence="8">
    <location>
        <begin position="299"/>
        <end position="351"/>
    </location>
</feature>
<dbReference type="Gene3D" id="3.30.565.10">
    <property type="entry name" value="Histidine kinase-like ATPase, C-terminal domain"/>
    <property type="match status" value="1"/>
</dbReference>
<dbReference type="Pfam" id="PF00512">
    <property type="entry name" value="HisKA"/>
    <property type="match status" value="1"/>
</dbReference>
<evidence type="ECO:0000256" key="3">
    <source>
        <dbReference type="ARBA" id="ARBA00022553"/>
    </source>
</evidence>
<dbReference type="Pfam" id="PF05227">
    <property type="entry name" value="CHASE3"/>
    <property type="match status" value="1"/>
</dbReference>
<sequence>MNLLGSLKKKMVTGSLIALSLLLVMGFVSLLSIQRLVSSAAQVRSVQTSVERLEATLSHLKDAETGTRGYLITGKTNFLEPYQKALEQLTHDLAVLPEELHSSKNISMHLPYLQLLVNNKLALLKQMIDLYQKEEFQPASQIERLESGKSQMDQIRLQISQMQTEERNLLYLRERQNEQLIIITRVIILGASFLAIFCVLAATNLIRRDIIKRRYAEAKLLQSEELLNDAQYIAKTGSWEYDVENDKLWVSAVLCHIFEVPAAEHTLETAEQFYSFLHPEDRKQLEEAANHSIRTGESFQMEYRLLLSEGKQKYILSYVRPIKEAEGEVKKVRGTCQDITEQKYTQDALVYTEKLFSTIFRLNPFPTAITRLSDGKVIVVNEKGLEVFGYTVMEITNLTTVDLGLWHYPEERLQLIEQVKVKPVLEFEKRYRTKDGKEWDAITYIEMIEWDREPCLLIILQDITERKKAQEATKAYAEQLEKINLSKDKFFSIIAHDLLSPLNGVLGSAELLGTHHSKLTEQEIQTLSQSIHISTMHLKRLLTNLLEWARMQKGEISCRPKNVDLHKLAVEEIASLQENAQQKDITIELAIPESLRVEADEHMLRAVIRNLVANAIKFSNMGGNICIACKQSDSQVHISVRDQGIGMSKQVQNRLFQLDVKHTSIGTAGEKGTGLGLMLCKEFVEKHGGHIWVESEEKKGTTFHFILPQ</sequence>
<evidence type="ECO:0000256" key="5">
    <source>
        <dbReference type="ARBA" id="ARBA00022777"/>
    </source>
</evidence>
<keyword evidence="6" id="KW-0812">Transmembrane</keyword>
<name>A0A6C0GE52_9BACT</name>
<proteinExistence type="predicted"/>
<accession>A0A6C0GE52</accession>
<evidence type="ECO:0000256" key="2">
    <source>
        <dbReference type="ARBA" id="ARBA00012438"/>
    </source>
</evidence>
<dbReference type="CDD" id="cd00082">
    <property type="entry name" value="HisKA"/>
    <property type="match status" value="1"/>
</dbReference>
<dbReference type="SUPFAM" id="SSF47384">
    <property type="entry name" value="Homodimeric domain of signal transducing histidine kinase"/>
    <property type="match status" value="1"/>
</dbReference>
<dbReference type="EMBL" id="CP048222">
    <property type="protein sequence ID" value="QHT66251.1"/>
    <property type="molecule type" value="Genomic_DNA"/>
</dbReference>
<dbReference type="SMART" id="SM00086">
    <property type="entry name" value="PAC"/>
    <property type="match status" value="2"/>
</dbReference>
<keyword evidence="10" id="KW-1185">Reference proteome</keyword>
<evidence type="ECO:0000256" key="1">
    <source>
        <dbReference type="ARBA" id="ARBA00000085"/>
    </source>
</evidence>
<evidence type="ECO:0000259" key="8">
    <source>
        <dbReference type="PROSITE" id="PS50113"/>
    </source>
</evidence>
<dbReference type="KEGG" id="rhoz:GXP67_06050"/>
<dbReference type="FunFam" id="3.30.565.10:FF:000006">
    <property type="entry name" value="Sensor histidine kinase WalK"/>
    <property type="match status" value="1"/>
</dbReference>
<dbReference type="Gene3D" id="1.10.287.130">
    <property type="match status" value="1"/>
</dbReference>
<dbReference type="InterPro" id="IPR036097">
    <property type="entry name" value="HisK_dim/P_sf"/>
</dbReference>
<evidence type="ECO:0000256" key="6">
    <source>
        <dbReference type="SAM" id="Phobius"/>
    </source>
</evidence>
<protein>
    <recommendedName>
        <fullName evidence="2">histidine kinase</fullName>
        <ecNumber evidence="2">2.7.13.3</ecNumber>
    </recommendedName>
</protein>
<dbReference type="GO" id="GO:0000155">
    <property type="term" value="F:phosphorelay sensor kinase activity"/>
    <property type="evidence" value="ECO:0007669"/>
    <property type="project" value="InterPro"/>
</dbReference>
<dbReference type="InterPro" id="IPR035965">
    <property type="entry name" value="PAS-like_dom_sf"/>
</dbReference>
<dbReference type="PANTHER" id="PTHR43304:SF1">
    <property type="entry name" value="PAC DOMAIN-CONTAINING PROTEIN"/>
    <property type="match status" value="1"/>
</dbReference>
<dbReference type="InterPro" id="IPR003594">
    <property type="entry name" value="HATPase_dom"/>
</dbReference>
<dbReference type="CDD" id="cd00075">
    <property type="entry name" value="HATPase"/>
    <property type="match status" value="1"/>
</dbReference>
<dbReference type="SUPFAM" id="SSF55874">
    <property type="entry name" value="ATPase domain of HSP90 chaperone/DNA topoisomerase II/histidine kinase"/>
    <property type="match status" value="1"/>
</dbReference>
<dbReference type="Pfam" id="PF13426">
    <property type="entry name" value="PAS_9"/>
    <property type="match status" value="1"/>
</dbReference>
<dbReference type="PANTHER" id="PTHR43304">
    <property type="entry name" value="PHYTOCHROME-LIKE PROTEIN CPH1"/>
    <property type="match status" value="1"/>
</dbReference>
<dbReference type="Pfam" id="PF08447">
    <property type="entry name" value="PAS_3"/>
    <property type="match status" value="1"/>
</dbReference>
<organism evidence="9 10">
    <name type="scientific">Rhodocytophaga rosea</name>
    <dbReference type="NCBI Taxonomy" id="2704465"/>
    <lineage>
        <taxon>Bacteria</taxon>
        <taxon>Pseudomonadati</taxon>
        <taxon>Bacteroidota</taxon>
        <taxon>Cytophagia</taxon>
        <taxon>Cytophagales</taxon>
        <taxon>Rhodocytophagaceae</taxon>
        <taxon>Rhodocytophaga</taxon>
    </lineage>
</organism>
<dbReference type="CDD" id="cd19410">
    <property type="entry name" value="HK9-like_sensor"/>
    <property type="match status" value="1"/>
</dbReference>
<dbReference type="InterPro" id="IPR003661">
    <property type="entry name" value="HisK_dim/P_dom"/>
</dbReference>
<evidence type="ECO:0000256" key="4">
    <source>
        <dbReference type="ARBA" id="ARBA00022679"/>
    </source>
</evidence>
<evidence type="ECO:0000313" key="10">
    <source>
        <dbReference type="Proteomes" id="UP000480178"/>
    </source>
</evidence>
<dbReference type="NCBIfam" id="TIGR00229">
    <property type="entry name" value="sensory_box"/>
    <property type="match status" value="2"/>
</dbReference>
<dbReference type="EC" id="2.7.13.3" evidence="2"/>
<dbReference type="Pfam" id="PF02518">
    <property type="entry name" value="HATPase_c"/>
    <property type="match status" value="1"/>
</dbReference>
<gene>
    <name evidence="9" type="ORF">GXP67_06050</name>
</gene>
<dbReference type="Gene3D" id="3.30.450.20">
    <property type="entry name" value="PAS domain"/>
    <property type="match status" value="2"/>
</dbReference>
<reference evidence="9 10" key="1">
    <citation type="submission" date="2020-01" db="EMBL/GenBank/DDBJ databases">
        <authorList>
            <person name="Kim M.K."/>
        </authorList>
    </citation>
    <scope>NUCLEOTIDE SEQUENCE [LARGE SCALE GENOMIC DNA]</scope>
    <source>
        <strain evidence="9 10">172606-1</strain>
    </source>
</reference>
<dbReference type="SMART" id="SM00387">
    <property type="entry name" value="HATPase_c"/>
    <property type="match status" value="1"/>
</dbReference>
<dbReference type="Gene3D" id="2.10.70.100">
    <property type="match status" value="1"/>
</dbReference>
<dbReference type="RefSeq" id="WP_162442315.1">
    <property type="nucleotide sequence ID" value="NZ_CP048222.1"/>
</dbReference>
<dbReference type="Proteomes" id="UP000480178">
    <property type="component" value="Chromosome"/>
</dbReference>
<dbReference type="SMART" id="SM00388">
    <property type="entry name" value="HisKA"/>
    <property type="match status" value="1"/>
</dbReference>
<dbReference type="PROSITE" id="PS50113">
    <property type="entry name" value="PAC"/>
    <property type="match status" value="1"/>
</dbReference>
<dbReference type="InterPro" id="IPR001610">
    <property type="entry name" value="PAC"/>
</dbReference>
<dbReference type="InterPro" id="IPR004358">
    <property type="entry name" value="Sig_transdc_His_kin-like_C"/>
</dbReference>
<dbReference type="InterPro" id="IPR000014">
    <property type="entry name" value="PAS"/>
</dbReference>
<dbReference type="AlphaFoldDB" id="A0A6C0GE52"/>
<feature type="transmembrane region" description="Helical" evidence="6">
    <location>
        <begin position="182"/>
        <end position="206"/>
    </location>
</feature>
<feature type="domain" description="Histidine kinase" evidence="7">
    <location>
        <begin position="493"/>
        <end position="709"/>
    </location>
</feature>
<keyword evidence="3" id="KW-0597">Phosphoprotein</keyword>
<dbReference type="InterPro" id="IPR000700">
    <property type="entry name" value="PAS-assoc_C"/>
</dbReference>
<dbReference type="InterPro" id="IPR052162">
    <property type="entry name" value="Sensor_kinase/Photoreceptor"/>
</dbReference>
<evidence type="ECO:0000313" key="9">
    <source>
        <dbReference type="EMBL" id="QHT66251.1"/>
    </source>
</evidence>
<keyword evidence="6" id="KW-1133">Transmembrane helix</keyword>
<keyword evidence="5" id="KW-0418">Kinase</keyword>